<accession>A0AAU9JF90</accession>
<feature type="domain" description="RRM" evidence="3">
    <location>
        <begin position="66"/>
        <end position="138"/>
    </location>
</feature>
<protein>
    <recommendedName>
        <fullName evidence="3">RRM domain-containing protein</fullName>
    </recommendedName>
</protein>
<dbReference type="Gene3D" id="3.30.70.330">
    <property type="match status" value="2"/>
</dbReference>
<evidence type="ECO:0000313" key="5">
    <source>
        <dbReference type="Proteomes" id="UP001162131"/>
    </source>
</evidence>
<evidence type="ECO:0000256" key="1">
    <source>
        <dbReference type="ARBA" id="ARBA00022884"/>
    </source>
</evidence>
<dbReference type="SUPFAM" id="SSF54928">
    <property type="entry name" value="RNA-binding domain, RBD"/>
    <property type="match status" value="2"/>
</dbReference>
<dbReference type="GO" id="GO:0005730">
    <property type="term" value="C:nucleolus"/>
    <property type="evidence" value="ECO:0007669"/>
    <property type="project" value="TreeGrafter"/>
</dbReference>
<gene>
    <name evidence="4" type="ORF">BSTOLATCC_MIC38833</name>
</gene>
<organism evidence="4 5">
    <name type="scientific">Blepharisma stoltei</name>
    <dbReference type="NCBI Taxonomy" id="1481888"/>
    <lineage>
        <taxon>Eukaryota</taxon>
        <taxon>Sar</taxon>
        <taxon>Alveolata</taxon>
        <taxon>Ciliophora</taxon>
        <taxon>Postciliodesmatophora</taxon>
        <taxon>Heterotrichea</taxon>
        <taxon>Heterotrichida</taxon>
        <taxon>Blepharismidae</taxon>
        <taxon>Blepharisma</taxon>
    </lineage>
</organism>
<name>A0AAU9JF90_9CILI</name>
<dbReference type="PROSITE" id="PS50102">
    <property type="entry name" value="RRM"/>
    <property type="match status" value="2"/>
</dbReference>
<dbReference type="SMART" id="SM00360">
    <property type="entry name" value="RRM"/>
    <property type="match status" value="2"/>
</dbReference>
<dbReference type="AlphaFoldDB" id="A0AAU9JF90"/>
<comment type="caution">
    <text evidence="4">The sequence shown here is derived from an EMBL/GenBank/DDBJ whole genome shotgun (WGS) entry which is preliminary data.</text>
</comment>
<dbReference type="PANTHER" id="PTHR23236">
    <property type="entry name" value="EUKARYOTIC TRANSLATION INITIATION FACTOR 4B/4H"/>
    <property type="match status" value="1"/>
</dbReference>
<dbReference type="CDD" id="cd00590">
    <property type="entry name" value="RRM_SF"/>
    <property type="match status" value="1"/>
</dbReference>
<dbReference type="InterPro" id="IPR035979">
    <property type="entry name" value="RBD_domain_sf"/>
</dbReference>
<proteinExistence type="predicted"/>
<dbReference type="GO" id="GO:0003723">
    <property type="term" value="F:RNA binding"/>
    <property type="evidence" value="ECO:0007669"/>
    <property type="project" value="UniProtKB-UniRule"/>
</dbReference>
<evidence type="ECO:0000313" key="4">
    <source>
        <dbReference type="EMBL" id="CAG9325584.1"/>
    </source>
</evidence>
<dbReference type="InterPro" id="IPR000504">
    <property type="entry name" value="RRM_dom"/>
</dbReference>
<dbReference type="Pfam" id="PF00076">
    <property type="entry name" value="RRM_1"/>
    <property type="match status" value="2"/>
</dbReference>
<dbReference type="PANTHER" id="PTHR23236:SF11">
    <property type="entry name" value="EUKARYOTIC TRANSLATION INITIATION FACTOR 4H"/>
    <property type="match status" value="1"/>
</dbReference>
<feature type="domain" description="RRM" evidence="3">
    <location>
        <begin position="143"/>
        <end position="221"/>
    </location>
</feature>
<keyword evidence="5" id="KW-1185">Reference proteome</keyword>
<dbReference type="Proteomes" id="UP001162131">
    <property type="component" value="Unassembled WGS sequence"/>
</dbReference>
<dbReference type="EMBL" id="CAJZBQ010000038">
    <property type="protein sequence ID" value="CAG9325584.1"/>
    <property type="molecule type" value="Genomic_DNA"/>
</dbReference>
<evidence type="ECO:0000259" key="3">
    <source>
        <dbReference type="PROSITE" id="PS50102"/>
    </source>
</evidence>
<dbReference type="InterPro" id="IPR012677">
    <property type="entry name" value="Nucleotide-bd_a/b_plait_sf"/>
</dbReference>
<keyword evidence="1 2" id="KW-0694">RNA-binding</keyword>
<sequence length="225" mass="26581">MCQAQQIIYKIIVQNMVFLFQAKNYRTLKSLLRQHTFFKFPFPRFFSSNSDSLPKDGSNVEWDLNNVIMVWNTPYTAHEWDILRFFKQCGEPKLAKNWTANKSNTLIQFQNESEVNKALALNRTEFMGRPLFIKKIEGKEENKTILAWNIPKILELNKLKLKEFFEDYGTVVDIRLNRNYKKEFLGKAFIEFKSTEDALNAFKLHNKKFLGKNIQLTTAINKPPR</sequence>
<reference evidence="4" key="1">
    <citation type="submission" date="2021-09" db="EMBL/GenBank/DDBJ databases">
        <authorList>
            <consortium name="AG Swart"/>
            <person name="Singh M."/>
            <person name="Singh A."/>
            <person name="Seah K."/>
            <person name="Emmerich C."/>
        </authorList>
    </citation>
    <scope>NUCLEOTIDE SEQUENCE</scope>
    <source>
        <strain evidence="4">ATCC30299</strain>
    </source>
</reference>
<evidence type="ECO:0000256" key="2">
    <source>
        <dbReference type="PROSITE-ProRule" id="PRU00176"/>
    </source>
</evidence>